<sequence>MATRKLRAFKRWMKQRGIECSDALDLVLTPRYGSSSSFSVSVRAVSDLHEGDVVARIPKDSCLTIKTSRACHVIEEARLDGALGLAVAIMYERSLGPESSWFDYLQLLPISEPIPFLWSNQEIDTLLAGTELHKAVKEDKGIIYEDWKECVQPLLVSASSELKSEYFGIEQYFAAKSLISSRSFEIDDYHGFGMVPLADLFNHKTGAEDVHFTSLSSHDESNHDVDGGHGNDDGEEMVEDKSAAEGFLEGNGSFCQSDLECSSSSEEDTTILLMIMVKDVKAGYEVFNTYGSSGNAGLLHRCGFTEAHNPYDIVNLDLELVLKWSYSLFSCRHSRRRLSLWRKLEYSGCVSQNSEYFEISFAGEPQLELSVLLYIMLLPEESYQELDLVVSSEGDHDISQSGSSSRKIDVAFPKISEMNKNLLLTRSVCGALLSLADIRESLYGSNTLEDDIEALNKCCHIKEPKLYYSLMLRVCERRILEKFRSFASCNVHRTAAKQAMQRRKVKRSII</sequence>
<evidence type="ECO:0000313" key="2">
    <source>
        <dbReference type="Proteomes" id="UP001060085"/>
    </source>
</evidence>
<dbReference type="Proteomes" id="UP001060085">
    <property type="component" value="Linkage Group LG03"/>
</dbReference>
<evidence type="ECO:0000313" key="1">
    <source>
        <dbReference type="EMBL" id="KAI5671882.1"/>
    </source>
</evidence>
<comment type="caution">
    <text evidence="1">The sequence shown here is derived from an EMBL/GenBank/DDBJ whole genome shotgun (WGS) entry which is preliminary data.</text>
</comment>
<keyword evidence="2" id="KW-1185">Reference proteome</keyword>
<dbReference type="EMBL" id="CM044703">
    <property type="protein sequence ID" value="KAI5671882.1"/>
    <property type="molecule type" value="Genomic_DNA"/>
</dbReference>
<gene>
    <name evidence="1" type="ORF">M9H77_12246</name>
</gene>
<proteinExistence type="predicted"/>
<protein>
    <submittedName>
        <fullName evidence="1">Uncharacterized protein</fullName>
    </submittedName>
</protein>
<organism evidence="1 2">
    <name type="scientific">Catharanthus roseus</name>
    <name type="common">Madagascar periwinkle</name>
    <name type="synonym">Vinca rosea</name>
    <dbReference type="NCBI Taxonomy" id="4058"/>
    <lineage>
        <taxon>Eukaryota</taxon>
        <taxon>Viridiplantae</taxon>
        <taxon>Streptophyta</taxon>
        <taxon>Embryophyta</taxon>
        <taxon>Tracheophyta</taxon>
        <taxon>Spermatophyta</taxon>
        <taxon>Magnoliopsida</taxon>
        <taxon>eudicotyledons</taxon>
        <taxon>Gunneridae</taxon>
        <taxon>Pentapetalae</taxon>
        <taxon>asterids</taxon>
        <taxon>lamiids</taxon>
        <taxon>Gentianales</taxon>
        <taxon>Apocynaceae</taxon>
        <taxon>Rauvolfioideae</taxon>
        <taxon>Vinceae</taxon>
        <taxon>Catharanthinae</taxon>
        <taxon>Catharanthus</taxon>
    </lineage>
</organism>
<accession>A0ACC0BGY2</accession>
<name>A0ACC0BGY2_CATRO</name>
<reference evidence="2" key="1">
    <citation type="journal article" date="2023" name="Nat. Plants">
        <title>Single-cell RNA sequencing provides a high-resolution roadmap for understanding the multicellular compartmentation of specialized metabolism.</title>
        <authorList>
            <person name="Sun S."/>
            <person name="Shen X."/>
            <person name="Li Y."/>
            <person name="Li Y."/>
            <person name="Wang S."/>
            <person name="Li R."/>
            <person name="Zhang H."/>
            <person name="Shen G."/>
            <person name="Guo B."/>
            <person name="Wei J."/>
            <person name="Xu J."/>
            <person name="St-Pierre B."/>
            <person name="Chen S."/>
            <person name="Sun C."/>
        </authorList>
    </citation>
    <scope>NUCLEOTIDE SEQUENCE [LARGE SCALE GENOMIC DNA]</scope>
</reference>